<evidence type="ECO:0000313" key="11">
    <source>
        <dbReference type="Proteomes" id="UP000034287"/>
    </source>
</evidence>
<dbReference type="PANTHER" id="PTHR43071">
    <property type="entry name" value="2-AMINO-4-HYDROXY-6-HYDROXYMETHYLDIHYDROPTERIDINE PYROPHOSPHOKINASE"/>
    <property type="match status" value="1"/>
</dbReference>
<dbReference type="EC" id="2.7.6.3" evidence="3"/>
<evidence type="ECO:0000256" key="3">
    <source>
        <dbReference type="ARBA" id="ARBA00013253"/>
    </source>
</evidence>
<dbReference type="Gene3D" id="3.30.70.560">
    <property type="entry name" value="7,8-Dihydro-6-hydroxymethylpterin-pyrophosphokinase HPPK"/>
    <property type="match status" value="1"/>
</dbReference>
<dbReference type="OrthoDB" id="9808041at2"/>
<evidence type="ECO:0000256" key="2">
    <source>
        <dbReference type="ARBA" id="ARBA00005051"/>
    </source>
</evidence>
<feature type="domain" description="7,8-dihydro-6-hydroxymethylpterin-pyrophosphokinase" evidence="9">
    <location>
        <begin position="5"/>
        <end position="132"/>
    </location>
</feature>
<evidence type="ECO:0000256" key="1">
    <source>
        <dbReference type="ARBA" id="ARBA00000198"/>
    </source>
</evidence>
<evidence type="ECO:0000259" key="9">
    <source>
        <dbReference type="Pfam" id="PF01288"/>
    </source>
</evidence>
<dbReference type="SUPFAM" id="SSF55083">
    <property type="entry name" value="6-hydroxymethyl-7,8-dihydropterin pyrophosphokinase, HPPK"/>
    <property type="match status" value="1"/>
</dbReference>
<dbReference type="GO" id="GO:0016301">
    <property type="term" value="F:kinase activity"/>
    <property type="evidence" value="ECO:0007669"/>
    <property type="project" value="UniProtKB-KW"/>
</dbReference>
<dbReference type="GO" id="GO:0005524">
    <property type="term" value="F:ATP binding"/>
    <property type="evidence" value="ECO:0007669"/>
    <property type="project" value="UniProtKB-KW"/>
</dbReference>
<dbReference type="Proteomes" id="UP000034287">
    <property type="component" value="Unassembled WGS sequence"/>
</dbReference>
<dbReference type="Pfam" id="PF01288">
    <property type="entry name" value="HPPK"/>
    <property type="match status" value="1"/>
</dbReference>
<organism evidence="10 11">
    <name type="scientific">Salinicoccus sediminis</name>
    <dbReference type="NCBI Taxonomy" id="1432562"/>
    <lineage>
        <taxon>Bacteria</taxon>
        <taxon>Bacillati</taxon>
        <taxon>Bacillota</taxon>
        <taxon>Bacilli</taxon>
        <taxon>Bacillales</taxon>
        <taxon>Staphylococcaceae</taxon>
        <taxon>Salinicoccus</taxon>
    </lineage>
</organism>
<gene>
    <name evidence="10" type="ORF">WN59_03940</name>
</gene>
<accession>A0A0M2SMF4</accession>
<dbReference type="GO" id="GO:0046656">
    <property type="term" value="P:folic acid biosynthetic process"/>
    <property type="evidence" value="ECO:0007669"/>
    <property type="project" value="UniProtKB-KW"/>
</dbReference>
<comment type="catalytic activity">
    <reaction evidence="1">
        <text>6-hydroxymethyl-7,8-dihydropterin + ATP = (7,8-dihydropterin-6-yl)methyl diphosphate + AMP + H(+)</text>
        <dbReference type="Rhea" id="RHEA:11412"/>
        <dbReference type="ChEBI" id="CHEBI:15378"/>
        <dbReference type="ChEBI" id="CHEBI:30616"/>
        <dbReference type="ChEBI" id="CHEBI:44841"/>
        <dbReference type="ChEBI" id="CHEBI:72950"/>
        <dbReference type="ChEBI" id="CHEBI:456215"/>
        <dbReference type="EC" id="2.7.6.3"/>
    </reaction>
</comment>
<keyword evidence="7" id="KW-0067">ATP-binding</keyword>
<dbReference type="PANTHER" id="PTHR43071:SF1">
    <property type="entry name" value="2-AMINO-4-HYDROXY-6-HYDROXYMETHYLDIHYDROPTERIDINE PYROPHOSPHOKINASE"/>
    <property type="match status" value="1"/>
</dbReference>
<dbReference type="CDD" id="cd00483">
    <property type="entry name" value="HPPK"/>
    <property type="match status" value="1"/>
</dbReference>
<keyword evidence="11" id="KW-1185">Reference proteome</keyword>
<keyword evidence="8" id="KW-0289">Folate biosynthesis</keyword>
<dbReference type="RefSeq" id="WP_046512998.1">
    <property type="nucleotide sequence ID" value="NZ_LAYZ01000002.1"/>
</dbReference>
<keyword evidence="5" id="KW-0547">Nucleotide-binding</keyword>
<dbReference type="UniPathway" id="UPA00077">
    <property type="reaction ID" value="UER00155"/>
</dbReference>
<dbReference type="PATRIC" id="fig|1432562.3.peg.769"/>
<dbReference type="InterPro" id="IPR035907">
    <property type="entry name" value="Hppk_sf"/>
</dbReference>
<evidence type="ECO:0000256" key="5">
    <source>
        <dbReference type="ARBA" id="ARBA00022741"/>
    </source>
</evidence>
<keyword evidence="4" id="KW-0808">Transferase</keyword>
<dbReference type="EMBL" id="LAYZ01000002">
    <property type="protein sequence ID" value="KKK34821.1"/>
    <property type="molecule type" value="Genomic_DNA"/>
</dbReference>
<comment type="pathway">
    <text evidence="2">Cofactor biosynthesis; tetrahydrofolate biosynthesis; 2-amino-4-hydroxy-6-hydroxymethyl-7,8-dihydropteridine diphosphate from 7,8-dihydroneopterin triphosphate: step 4/4.</text>
</comment>
<evidence type="ECO:0000256" key="6">
    <source>
        <dbReference type="ARBA" id="ARBA00022777"/>
    </source>
</evidence>
<proteinExistence type="predicted"/>
<dbReference type="STRING" id="1432562.WN59_03940"/>
<protein>
    <recommendedName>
        <fullName evidence="3">2-amino-4-hydroxy-6-hydroxymethyldihydropteridine diphosphokinase</fullName>
        <ecNumber evidence="3">2.7.6.3</ecNumber>
    </recommendedName>
</protein>
<evidence type="ECO:0000256" key="7">
    <source>
        <dbReference type="ARBA" id="ARBA00022840"/>
    </source>
</evidence>
<name>A0A0M2SMF4_9STAP</name>
<evidence type="ECO:0000313" key="10">
    <source>
        <dbReference type="EMBL" id="KKK34821.1"/>
    </source>
</evidence>
<sequence>MAVAYLGLGSNLGNRRENLDSAVRRLDEQSEISVTERSSLYETEPYGKTDQPDFINMCVEVETRISPLELLENVLAIEHELGRVRKEVWGPRTIDIDILLYEDLELSLDDLSIPHTEMHKRAFVLDPLAEIAGGRIHPGFGKTVQTLKEELEAGEKNV</sequence>
<dbReference type="GO" id="GO:0003848">
    <property type="term" value="F:2-amino-4-hydroxy-6-hydroxymethyldihydropteridine diphosphokinase activity"/>
    <property type="evidence" value="ECO:0007669"/>
    <property type="project" value="UniProtKB-EC"/>
</dbReference>
<reference evidence="10 11" key="1">
    <citation type="submission" date="2015-04" db="EMBL/GenBank/DDBJ databases">
        <title>Taxonomic description and genome sequence of Salinicoccus sediminis sp. nov., a novel hyper halotolerant bacterium isolated from marine sediment.</title>
        <authorList>
            <person name="Mathan Kumar R."/>
            <person name="Kaur G."/>
            <person name="Kumar N."/>
            <person name="Kumar A."/>
            <person name="Singh N.K."/>
            <person name="Kaur N."/>
            <person name="Mayilraj S."/>
        </authorList>
    </citation>
    <scope>NUCLEOTIDE SEQUENCE [LARGE SCALE GENOMIC DNA]</scope>
    <source>
        <strain evidence="10 11">SV-16</strain>
    </source>
</reference>
<dbReference type="AlphaFoldDB" id="A0A0M2SMF4"/>
<evidence type="ECO:0000256" key="8">
    <source>
        <dbReference type="ARBA" id="ARBA00022909"/>
    </source>
</evidence>
<dbReference type="InterPro" id="IPR000550">
    <property type="entry name" value="Hppk"/>
</dbReference>
<evidence type="ECO:0000256" key="4">
    <source>
        <dbReference type="ARBA" id="ARBA00022679"/>
    </source>
</evidence>
<comment type="caution">
    <text evidence="10">The sequence shown here is derived from an EMBL/GenBank/DDBJ whole genome shotgun (WGS) entry which is preliminary data.</text>
</comment>
<dbReference type="GO" id="GO:0046654">
    <property type="term" value="P:tetrahydrofolate biosynthetic process"/>
    <property type="evidence" value="ECO:0007669"/>
    <property type="project" value="UniProtKB-UniPathway"/>
</dbReference>
<keyword evidence="6 10" id="KW-0418">Kinase</keyword>
<dbReference type="NCBIfam" id="TIGR01498">
    <property type="entry name" value="folK"/>
    <property type="match status" value="1"/>
</dbReference>